<dbReference type="Pfam" id="PF10816">
    <property type="entry name" value="DUF2760"/>
    <property type="match status" value="1"/>
</dbReference>
<sequence>MNLITSLSRSILLRLFIVNLVLGCLMGAGFWFAARTVFATTSPADILEVISRTPELQVWARKTAPLLDLVKTWFYPALAGLLLLMTLVQWLVLRGGIKRGIRKSGIADPSPKTAPAKKREKQGDEKPERESAGREESKRYYLHLISVLQRQGRLMDFFHEDLSAYQDAQIGAAVRSIHENCAGAVKKTIAPAAVIDKPEGQEFTVPAGFDPAAIKLTGNVTGDPPFTGVLRHRGWRAGRLELPVLSASGDPLIIAPAEVEIQ</sequence>
<keyword evidence="2" id="KW-1133">Transmembrane helix</keyword>
<keyword evidence="2" id="KW-0812">Transmembrane</keyword>
<comment type="caution">
    <text evidence="4">The sequence shown here is derived from an EMBL/GenBank/DDBJ whole genome shotgun (WGS) entry which is preliminary data.</text>
</comment>
<gene>
    <name evidence="4" type="ORF">HNR65_001042</name>
</gene>
<feature type="domain" description="DUF2760" evidence="3">
    <location>
        <begin position="140"/>
        <end position="260"/>
    </location>
</feature>
<dbReference type="InterPro" id="IPR021212">
    <property type="entry name" value="DUF2760"/>
</dbReference>
<name>A0A7W0C7R9_9BACT</name>
<evidence type="ECO:0000256" key="1">
    <source>
        <dbReference type="SAM" id="MobiDB-lite"/>
    </source>
</evidence>
<evidence type="ECO:0000256" key="2">
    <source>
        <dbReference type="SAM" id="Phobius"/>
    </source>
</evidence>
<evidence type="ECO:0000259" key="3">
    <source>
        <dbReference type="Pfam" id="PF10816"/>
    </source>
</evidence>
<feature type="region of interest" description="Disordered" evidence="1">
    <location>
        <begin position="104"/>
        <end position="135"/>
    </location>
</feature>
<dbReference type="Proteomes" id="UP000525298">
    <property type="component" value="Unassembled WGS sequence"/>
</dbReference>
<keyword evidence="2" id="KW-0472">Membrane</keyword>
<accession>A0A7W0C7R9</accession>
<dbReference type="AlphaFoldDB" id="A0A7W0C7R9"/>
<evidence type="ECO:0000313" key="5">
    <source>
        <dbReference type="Proteomes" id="UP000525298"/>
    </source>
</evidence>
<evidence type="ECO:0000313" key="4">
    <source>
        <dbReference type="EMBL" id="MBA2880724.1"/>
    </source>
</evidence>
<feature type="transmembrane region" description="Helical" evidence="2">
    <location>
        <begin position="73"/>
        <end position="93"/>
    </location>
</feature>
<feature type="compositionally biased region" description="Basic and acidic residues" evidence="1">
    <location>
        <begin position="121"/>
        <end position="135"/>
    </location>
</feature>
<dbReference type="EMBL" id="JACDUS010000002">
    <property type="protein sequence ID" value="MBA2880724.1"/>
    <property type="molecule type" value="Genomic_DNA"/>
</dbReference>
<reference evidence="4 5" key="1">
    <citation type="submission" date="2020-07" db="EMBL/GenBank/DDBJ databases">
        <title>Genomic Encyclopedia of Type Strains, Phase IV (KMG-IV): sequencing the most valuable type-strain genomes for metagenomic binning, comparative biology and taxonomic classification.</title>
        <authorList>
            <person name="Goeker M."/>
        </authorList>
    </citation>
    <scope>NUCLEOTIDE SEQUENCE [LARGE SCALE GENOMIC DNA]</scope>
    <source>
        <strain evidence="4 5">DSM 17721</strain>
    </source>
</reference>
<keyword evidence="5" id="KW-1185">Reference proteome</keyword>
<dbReference type="RefSeq" id="WP_181550384.1">
    <property type="nucleotide sequence ID" value="NZ_JACDUS010000002.1"/>
</dbReference>
<feature type="transmembrane region" description="Helical" evidence="2">
    <location>
        <begin position="12"/>
        <end position="34"/>
    </location>
</feature>
<protein>
    <recommendedName>
        <fullName evidence="3">DUF2760 domain-containing protein</fullName>
    </recommendedName>
</protein>
<organism evidence="4 5">
    <name type="scientific">Desulfosalsimonas propionicica</name>
    <dbReference type="NCBI Taxonomy" id="332175"/>
    <lineage>
        <taxon>Bacteria</taxon>
        <taxon>Pseudomonadati</taxon>
        <taxon>Thermodesulfobacteriota</taxon>
        <taxon>Desulfobacteria</taxon>
        <taxon>Desulfobacterales</taxon>
        <taxon>Desulfosalsimonadaceae</taxon>
        <taxon>Desulfosalsimonas</taxon>
    </lineage>
</organism>
<proteinExistence type="predicted"/>